<sequence length="105" mass="11888">MPSPPPSLCSEDHKKCRLKDLFFFRSMSKHAAAPVKITRTAFRRWSFRDTARPGSRRDSTGDEPASAHTTNRSVSKDFVHKKKFAPYSHRIVGALVRCGLTSKKL</sequence>
<name>A0A2Z7B4E4_9LAMI</name>
<keyword evidence="3" id="KW-1185">Reference proteome</keyword>
<proteinExistence type="predicted"/>
<dbReference type="Proteomes" id="UP000250235">
    <property type="component" value="Unassembled WGS sequence"/>
</dbReference>
<evidence type="ECO:0000313" key="2">
    <source>
        <dbReference type="EMBL" id="KZV28880.1"/>
    </source>
</evidence>
<gene>
    <name evidence="2" type="ORF">F511_13675</name>
</gene>
<reference evidence="2 3" key="1">
    <citation type="journal article" date="2015" name="Proc. Natl. Acad. Sci. U.S.A.">
        <title>The resurrection genome of Boea hygrometrica: A blueprint for survival of dehydration.</title>
        <authorList>
            <person name="Xiao L."/>
            <person name="Yang G."/>
            <person name="Zhang L."/>
            <person name="Yang X."/>
            <person name="Zhao S."/>
            <person name="Ji Z."/>
            <person name="Zhou Q."/>
            <person name="Hu M."/>
            <person name="Wang Y."/>
            <person name="Chen M."/>
            <person name="Xu Y."/>
            <person name="Jin H."/>
            <person name="Xiao X."/>
            <person name="Hu G."/>
            <person name="Bao F."/>
            <person name="Hu Y."/>
            <person name="Wan P."/>
            <person name="Li L."/>
            <person name="Deng X."/>
            <person name="Kuang T."/>
            <person name="Xiang C."/>
            <person name="Zhu J.K."/>
            <person name="Oliver M.J."/>
            <person name="He Y."/>
        </authorList>
    </citation>
    <scope>NUCLEOTIDE SEQUENCE [LARGE SCALE GENOMIC DNA]</scope>
    <source>
        <strain evidence="3">cv. XS01</strain>
    </source>
</reference>
<feature type="region of interest" description="Disordered" evidence="1">
    <location>
        <begin position="48"/>
        <end position="74"/>
    </location>
</feature>
<feature type="compositionally biased region" description="Basic and acidic residues" evidence="1">
    <location>
        <begin position="48"/>
        <end position="60"/>
    </location>
</feature>
<accession>A0A2Z7B4E4</accession>
<dbReference type="EMBL" id="KV010000">
    <property type="protein sequence ID" value="KZV28880.1"/>
    <property type="molecule type" value="Genomic_DNA"/>
</dbReference>
<protein>
    <submittedName>
        <fullName evidence="2">Uncharacterized protein</fullName>
    </submittedName>
</protein>
<evidence type="ECO:0000313" key="3">
    <source>
        <dbReference type="Proteomes" id="UP000250235"/>
    </source>
</evidence>
<organism evidence="2 3">
    <name type="scientific">Dorcoceras hygrometricum</name>
    <dbReference type="NCBI Taxonomy" id="472368"/>
    <lineage>
        <taxon>Eukaryota</taxon>
        <taxon>Viridiplantae</taxon>
        <taxon>Streptophyta</taxon>
        <taxon>Embryophyta</taxon>
        <taxon>Tracheophyta</taxon>
        <taxon>Spermatophyta</taxon>
        <taxon>Magnoliopsida</taxon>
        <taxon>eudicotyledons</taxon>
        <taxon>Gunneridae</taxon>
        <taxon>Pentapetalae</taxon>
        <taxon>asterids</taxon>
        <taxon>lamiids</taxon>
        <taxon>Lamiales</taxon>
        <taxon>Gesneriaceae</taxon>
        <taxon>Didymocarpoideae</taxon>
        <taxon>Trichosporeae</taxon>
        <taxon>Loxocarpinae</taxon>
        <taxon>Dorcoceras</taxon>
    </lineage>
</organism>
<dbReference type="AlphaFoldDB" id="A0A2Z7B4E4"/>
<evidence type="ECO:0000256" key="1">
    <source>
        <dbReference type="SAM" id="MobiDB-lite"/>
    </source>
</evidence>